<dbReference type="Proteomes" id="UP000504628">
    <property type="component" value="Chromosome 9"/>
</dbReference>
<evidence type="ECO:0000256" key="3">
    <source>
        <dbReference type="ARBA" id="ARBA00022525"/>
    </source>
</evidence>
<dbReference type="GO" id="GO:0001530">
    <property type="term" value="F:lipopolysaccharide binding"/>
    <property type="evidence" value="ECO:0007669"/>
    <property type="project" value="TreeGrafter"/>
</dbReference>
<dbReference type="InterPro" id="IPR017943">
    <property type="entry name" value="Bactericidal_perm-incr_a/b_dom"/>
</dbReference>
<protein>
    <submittedName>
        <fullName evidence="9">BPI fold-containing family A member 2</fullName>
    </submittedName>
</protein>
<evidence type="ECO:0000256" key="4">
    <source>
        <dbReference type="ARBA" id="ARBA00022729"/>
    </source>
</evidence>
<evidence type="ECO:0000256" key="5">
    <source>
        <dbReference type="ARBA" id="ARBA00023157"/>
    </source>
</evidence>
<keyword evidence="8" id="KW-1185">Reference proteome</keyword>
<proteinExistence type="inferred from homology"/>
<keyword evidence="3" id="KW-0964">Secreted</keyword>
<accession>A0A7E6CHB1</accession>
<comment type="similarity">
    <text evidence="2">Belongs to the BPI/LBP/Plunc superfamily. Plunc family.</text>
</comment>
<sequence length="230" mass="24494">MFQLWKLVLLCGLLTGTSASILGDIGSDLKDVIDKGRELIGDTVETVAGDLKEDLTKLQNSKVGQLSEQVLQKAENLFSDAVSKVLSIGNNILGLKISNVNLLGIKPGLTPDGEGLGLSLPITADVELNLPLIGKTVDLKLSMDLLAGAKIETEDGKPIVAITKCNSDPASISLSLLDRHSKLVNRLVDAVTTFLSQTLSTTVEMQVCPLVRLFLNTLGVNFLQDTISKS</sequence>
<evidence type="ECO:0000259" key="7">
    <source>
        <dbReference type="Pfam" id="PF01273"/>
    </source>
</evidence>
<dbReference type="GO" id="GO:0030141">
    <property type="term" value="C:secretory granule"/>
    <property type="evidence" value="ECO:0007669"/>
    <property type="project" value="TreeGrafter"/>
</dbReference>
<gene>
    <name evidence="9" type="primary">BPIFA2</name>
</gene>
<comment type="subcellular location">
    <subcellularLocation>
        <location evidence="1">Secreted</location>
    </subcellularLocation>
</comment>
<dbReference type="PANTHER" id="PTHR47145">
    <property type="entry name" value="BPI FOLD-CONTAINING FAMILY A MEMBER 2"/>
    <property type="match status" value="1"/>
</dbReference>
<feature type="chain" id="PRO_5028872084" evidence="6">
    <location>
        <begin position="20"/>
        <end position="230"/>
    </location>
</feature>
<evidence type="ECO:0000313" key="9">
    <source>
        <dbReference type="RefSeq" id="XP_035865614.1"/>
    </source>
</evidence>
<feature type="signal peptide" evidence="6">
    <location>
        <begin position="1"/>
        <end position="19"/>
    </location>
</feature>
<dbReference type="FunCoup" id="A0A7E6CHB1">
    <property type="interactions" value="13"/>
</dbReference>
<reference evidence="9" key="1">
    <citation type="submission" date="2025-08" db="UniProtKB">
        <authorList>
            <consortium name="RefSeq"/>
        </authorList>
    </citation>
    <scope>IDENTIFICATION</scope>
    <source>
        <tissue evidence="9">Muscle</tissue>
    </source>
</reference>
<dbReference type="Pfam" id="PF01273">
    <property type="entry name" value="LBP_BPI_CETP"/>
    <property type="match status" value="1"/>
</dbReference>
<dbReference type="KEGG" id="pdic:114506107"/>
<feature type="domain" description="Lipid-binding serum glycoprotein N-terminal" evidence="7">
    <location>
        <begin position="61"/>
        <end position="218"/>
    </location>
</feature>
<dbReference type="Gene3D" id="3.15.10.10">
    <property type="entry name" value="Bactericidal permeability-increasing protein, domain 1"/>
    <property type="match status" value="1"/>
</dbReference>
<name>A0A7E6CHB1_9CHIR</name>
<keyword evidence="5" id="KW-1015">Disulfide bond</keyword>
<dbReference type="InterPro" id="IPR052507">
    <property type="entry name" value="BPI_fold-antibacterial"/>
</dbReference>
<evidence type="ECO:0000256" key="6">
    <source>
        <dbReference type="SAM" id="SignalP"/>
    </source>
</evidence>
<dbReference type="PANTHER" id="PTHR47145:SF1">
    <property type="entry name" value="BPI FOLD-CONTAINING FAMILY A MEMBER 2"/>
    <property type="match status" value="1"/>
</dbReference>
<evidence type="ECO:0000256" key="1">
    <source>
        <dbReference type="ARBA" id="ARBA00004613"/>
    </source>
</evidence>
<organism evidence="8 9">
    <name type="scientific">Phyllostomus discolor</name>
    <name type="common">pale spear-nosed bat</name>
    <dbReference type="NCBI Taxonomy" id="89673"/>
    <lineage>
        <taxon>Eukaryota</taxon>
        <taxon>Metazoa</taxon>
        <taxon>Chordata</taxon>
        <taxon>Craniata</taxon>
        <taxon>Vertebrata</taxon>
        <taxon>Euteleostomi</taxon>
        <taxon>Mammalia</taxon>
        <taxon>Eutheria</taxon>
        <taxon>Laurasiatheria</taxon>
        <taxon>Chiroptera</taxon>
        <taxon>Yangochiroptera</taxon>
        <taxon>Phyllostomidae</taxon>
        <taxon>Phyllostominae</taxon>
        <taxon>Phyllostomus</taxon>
    </lineage>
</organism>
<dbReference type="GeneID" id="114506107"/>
<dbReference type="RefSeq" id="XP_035865614.1">
    <property type="nucleotide sequence ID" value="XM_036009721.1"/>
</dbReference>
<dbReference type="CTD" id="140683"/>
<evidence type="ECO:0000313" key="8">
    <source>
        <dbReference type="Proteomes" id="UP000504628"/>
    </source>
</evidence>
<dbReference type="SUPFAM" id="SSF55394">
    <property type="entry name" value="Bactericidal permeability-increasing protein, BPI"/>
    <property type="match status" value="1"/>
</dbReference>
<dbReference type="InParanoid" id="A0A7E6CHB1"/>
<dbReference type="GO" id="GO:0070062">
    <property type="term" value="C:extracellular exosome"/>
    <property type="evidence" value="ECO:0007669"/>
    <property type="project" value="TreeGrafter"/>
</dbReference>
<keyword evidence="4 6" id="KW-0732">Signal</keyword>
<dbReference type="InterPro" id="IPR017942">
    <property type="entry name" value="Lipid-bd_serum_glycop_N"/>
</dbReference>
<evidence type="ECO:0000256" key="2">
    <source>
        <dbReference type="ARBA" id="ARBA00009020"/>
    </source>
</evidence>
<dbReference type="OrthoDB" id="9838142at2759"/>
<dbReference type="AlphaFoldDB" id="A0A7E6CHB1"/>